<protein>
    <submittedName>
        <fullName evidence="2">(African queen) hypothetical protein</fullName>
    </submittedName>
</protein>
<name>A0A8J2VTC8_9NEOP</name>
<sequence>MRNPKPNDPPAQIAGVIPSKDSELEGVVTEDRYQEMMAPPPPARPDPSRSCLEVRGGRRAVLNVCRCLYTALFGNGLAVPHQHNITQQFKLIFLRAGSVILCRSLN</sequence>
<evidence type="ECO:0000313" key="2">
    <source>
        <dbReference type="EMBL" id="CAG9564231.1"/>
    </source>
</evidence>
<keyword evidence="3" id="KW-1185">Reference proteome</keyword>
<dbReference type="Proteomes" id="UP000789524">
    <property type="component" value="Unassembled WGS sequence"/>
</dbReference>
<proteinExistence type="predicted"/>
<evidence type="ECO:0000313" key="3">
    <source>
        <dbReference type="Proteomes" id="UP000789524"/>
    </source>
</evidence>
<evidence type="ECO:0000256" key="1">
    <source>
        <dbReference type="SAM" id="MobiDB-lite"/>
    </source>
</evidence>
<organism evidence="2 3">
    <name type="scientific">Danaus chrysippus</name>
    <name type="common">African queen</name>
    <dbReference type="NCBI Taxonomy" id="151541"/>
    <lineage>
        <taxon>Eukaryota</taxon>
        <taxon>Metazoa</taxon>
        <taxon>Ecdysozoa</taxon>
        <taxon>Arthropoda</taxon>
        <taxon>Hexapoda</taxon>
        <taxon>Insecta</taxon>
        <taxon>Pterygota</taxon>
        <taxon>Neoptera</taxon>
        <taxon>Endopterygota</taxon>
        <taxon>Lepidoptera</taxon>
        <taxon>Glossata</taxon>
        <taxon>Ditrysia</taxon>
        <taxon>Papilionoidea</taxon>
        <taxon>Nymphalidae</taxon>
        <taxon>Danainae</taxon>
        <taxon>Danaini</taxon>
        <taxon>Danaina</taxon>
        <taxon>Danaus</taxon>
        <taxon>Anosia</taxon>
    </lineage>
</organism>
<feature type="region of interest" description="Disordered" evidence="1">
    <location>
        <begin position="1"/>
        <end position="24"/>
    </location>
</feature>
<comment type="caution">
    <text evidence="2">The sequence shown here is derived from an EMBL/GenBank/DDBJ whole genome shotgun (WGS) entry which is preliminary data.</text>
</comment>
<accession>A0A8J2VTC8</accession>
<reference evidence="2" key="1">
    <citation type="submission" date="2021-09" db="EMBL/GenBank/DDBJ databases">
        <authorList>
            <person name="Martin H S."/>
        </authorList>
    </citation>
    <scope>NUCLEOTIDE SEQUENCE</scope>
</reference>
<dbReference type="EMBL" id="CAKASE010000050">
    <property type="protein sequence ID" value="CAG9564231.1"/>
    <property type="molecule type" value="Genomic_DNA"/>
</dbReference>
<gene>
    <name evidence="2" type="ORF">DCHRY22_LOCUS5246</name>
</gene>
<dbReference type="AlphaFoldDB" id="A0A8J2VTC8"/>